<dbReference type="Gene3D" id="3.90.1150.10">
    <property type="entry name" value="Aspartate Aminotransferase, domain 1"/>
    <property type="match status" value="1"/>
</dbReference>
<sequence>MADTCDTINGVAGSEPLSQRDVALRVLDQCLSERETISSKPIVNILAPDVTTRIRQSLSRPGRSPLSLDTLLDAADVIFRHRVRMDHPRFFGFIPSPANHASWLGEILNSAYNTHAGSWMQSSGPSAVEMELLNWMACEIVGFPTTAGGCFVSGGSMANLTALTVARDQKLKFEDRPRAVVYLSTQTHSSVVKGLKVLGFHEDQIRMIACDSDFRISVSDLKDAITVDRSSEKIPFLLVGSAGTTNTGTIDPLQELADLSVKEGLWFHVDGAYGASALLSRSQRPLFCGIERCDSLSWDAHKWLFQTYGCGMVLVRERKMLTSSFSMSAEYVQDAMETEETLPNFWNYGIELTRPARAMKLWFSLQFEGLDKIESQIEHGVEMAKLAERTLQGLSDWEVLSPAQLGILCFRYRPDKPGLASLDALNQKISRAAIEENLAAPLTTRLNGVLTLRICCIHPDLEEDEMTRIIHGLDRIAQRQPEPETTNGG</sequence>
<dbReference type="InterPro" id="IPR015422">
    <property type="entry name" value="PyrdxlP-dep_Trfase_small"/>
</dbReference>
<evidence type="ECO:0000256" key="3">
    <source>
        <dbReference type="ARBA" id="ARBA00022793"/>
    </source>
</evidence>
<evidence type="ECO:0000256" key="6">
    <source>
        <dbReference type="PIRSR" id="PIRSR602129-50"/>
    </source>
</evidence>
<keyword evidence="9" id="KW-1185">Reference proteome</keyword>
<dbReference type="InterPro" id="IPR021115">
    <property type="entry name" value="Pyridoxal-P_BS"/>
</dbReference>
<proteinExistence type="inferred from homology"/>
<dbReference type="PANTHER" id="PTHR11999">
    <property type="entry name" value="GROUP II PYRIDOXAL-5-PHOSPHATE DECARBOXYLASE"/>
    <property type="match status" value="1"/>
</dbReference>
<keyword evidence="3" id="KW-0210">Decarboxylase</keyword>
<comment type="caution">
    <text evidence="8">The sequence shown here is derived from an EMBL/GenBank/DDBJ whole genome shotgun (WGS) entry which is preliminary data.</text>
</comment>
<dbReference type="GO" id="GO:0030170">
    <property type="term" value="F:pyridoxal phosphate binding"/>
    <property type="evidence" value="ECO:0007669"/>
    <property type="project" value="InterPro"/>
</dbReference>
<comment type="similarity">
    <text evidence="2 7">Belongs to the group II decarboxylase family.</text>
</comment>
<protein>
    <recommendedName>
        <fullName evidence="10">Glutamate decarboxylase</fullName>
    </recommendedName>
</protein>
<dbReference type="InterPro" id="IPR002129">
    <property type="entry name" value="PyrdxlP-dep_de-COase"/>
</dbReference>
<evidence type="ECO:0008006" key="10">
    <source>
        <dbReference type="Google" id="ProtNLM"/>
    </source>
</evidence>
<dbReference type="PRINTS" id="PR00800">
    <property type="entry name" value="YHDCRBOXLASE"/>
</dbReference>
<keyword evidence="5 7" id="KW-0456">Lyase</keyword>
<dbReference type="EMBL" id="JAVRRD010000050">
    <property type="protein sequence ID" value="KAK5044455.1"/>
    <property type="molecule type" value="Genomic_DNA"/>
</dbReference>
<keyword evidence="4 6" id="KW-0663">Pyridoxal phosphate</keyword>
<reference evidence="8 9" key="1">
    <citation type="submission" date="2023-08" db="EMBL/GenBank/DDBJ databases">
        <title>Black Yeasts Isolated from many extreme environments.</title>
        <authorList>
            <person name="Coleine C."/>
            <person name="Stajich J.E."/>
            <person name="Selbmann L."/>
        </authorList>
    </citation>
    <scope>NUCLEOTIDE SEQUENCE [LARGE SCALE GENOMIC DNA]</scope>
    <source>
        <strain evidence="8 9">CCFEE 5792</strain>
    </source>
</reference>
<feature type="modified residue" description="N6-(pyridoxal phosphate)lysine" evidence="6">
    <location>
        <position position="302"/>
    </location>
</feature>
<evidence type="ECO:0000256" key="2">
    <source>
        <dbReference type="ARBA" id="ARBA00009533"/>
    </source>
</evidence>
<dbReference type="GeneID" id="89979423"/>
<gene>
    <name evidence="8" type="ORF">LTR84_011269</name>
</gene>
<dbReference type="SUPFAM" id="SSF53383">
    <property type="entry name" value="PLP-dependent transferases"/>
    <property type="match status" value="1"/>
</dbReference>
<name>A0AAV9MSG8_9EURO</name>
<dbReference type="GO" id="GO:0019752">
    <property type="term" value="P:carboxylic acid metabolic process"/>
    <property type="evidence" value="ECO:0007669"/>
    <property type="project" value="InterPro"/>
</dbReference>
<accession>A0AAV9MSG8</accession>
<comment type="cofactor">
    <cofactor evidence="1 6 7">
        <name>pyridoxal 5'-phosphate</name>
        <dbReference type="ChEBI" id="CHEBI:597326"/>
    </cofactor>
</comment>
<dbReference type="Proteomes" id="UP001358417">
    <property type="component" value="Unassembled WGS sequence"/>
</dbReference>
<dbReference type="InterPro" id="IPR015424">
    <property type="entry name" value="PyrdxlP-dep_Trfase"/>
</dbReference>
<dbReference type="Gene3D" id="3.40.640.10">
    <property type="entry name" value="Type I PLP-dependent aspartate aminotransferase-like (Major domain)"/>
    <property type="match status" value="1"/>
</dbReference>
<dbReference type="PANTHER" id="PTHR11999:SF70">
    <property type="entry name" value="MIP05841P"/>
    <property type="match status" value="1"/>
</dbReference>
<evidence type="ECO:0000256" key="1">
    <source>
        <dbReference type="ARBA" id="ARBA00001933"/>
    </source>
</evidence>
<evidence type="ECO:0000256" key="7">
    <source>
        <dbReference type="RuleBase" id="RU000382"/>
    </source>
</evidence>
<dbReference type="InterPro" id="IPR015421">
    <property type="entry name" value="PyrdxlP-dep_Trfase_major"/>
</dbReference>
<dbReference type="Pfam" id="PF00282">
    <property type="entry name" value="Pyridoxal_deC"/>
    <property type="match status" value="1"/>
</dbReference>
<evidence type="ECO:0000313" key="9">
    <source>
        <dbReference type="Proteomes" id="UP001358417"/>
    </source>
</evidence>
<evidence type="ECO:0000256" key="5">
    <source>
        <dbReference type="ARBA" id="ARBA00023239"/>
    </source>
</evidence>
<dbReference type="InterPro" id="IPR010977">
    <property type="entry name" value="Aromatic_deC"/>
</dbReference>
<organism evidence="8 9">
    <name type="scientific">Exophiala bonariae</name>
    <dbReference type="NCBI Taxonomy" id="1690606"/>
    <lineage>
        <taxon>Eukaryota</taxon>
        <taxon>Fungi</taxon>
        <taxon>Dikarya</taxon>
        <taxon>Ascomycota</taxon>
        <taxon>Pezizomycotina</taxon>
        <taxon>Eurotiomycetes</taxon>
        <taxon>Chaetothyriomycetidae</taxon>
        <taxon>Chaetothyriales</taxon>
        <taxon>Herpotrichiellaceae</taxon>
        <taxon>Exophiala</taxon>
    </lineage>
</organism>
<dbReference type="AlphaFoldDB" id="A0AAV9MSG8"/>
<dbReference type="PROSITE" id="PS00392">
    <property type="entry name" value="DDC_GAD_HDC_YDC"/>
    <property type="match status" value="1"/>
</dbReference>
<evidence type="ECO:0000313" key="8">
    <source>
        <dbReference type="EMBL" id="KAK5044455.1"/>
    </source>
</evidence>
<dbReference type="RefSeq" id="XP_064700118.1">
    <property type="nucleotide sequence ID" value="XM_064854802.1"/>
</dbReference>
<dbReference type="Gene3D" id="3.90.1150.170">
    <property type="match status" value="1"/>
</dbReference>
<dbReference type="GO" id="GO:0016831">
    <property type="term" value="F:carboxy-lyase activity"/>
    <property type="evidence" value="ECO:0007669"/>
    <property type="project" value="UniProtKB-KW"/>
</dbReference>
<evidence type="ECO:0000256" key="4">
    <source>
        <dbReference type="ARBA" id="ARBA00022898"/>
    </source>
</evidence>
<dbReference type="GO" id="GO:0006520">
    <property type="term" value="P:amino acid metabolic process"/>
    <property type="evidence" value="ECO:0007669"/>
    <property type="project" value="InterPro"/>
</dbReference>